<comment type="caution">
    <text evidence="10">The sequence shown here is derived from an EMBL/GenBank/DDBJ whole genome shotgun (WGS) entry which is preliminary data.</text>
</comment>
<keyword evidence="3 7" id="KW-0436">Ligase</keyword>
<evidence type="ECO:0000259" key="9">
    <source>
        <dbReference type="PROSITE" id="PS50263"/>
    </source>
</evidence>
<keyword evidence="4 7" id="KW-0547">Nucleotide-binding</keyword>
<gene>
    <name evidence="10" type="ORF">Ctob_012371</name>
</gene>
<keyword evidence="6 7" id="KW-0520">NAD</keyword>
<dbReference type="AlphaFoldDB" id="A0A0M0K0M0"/>
<keyword evidence="11" id="KW-1185">Reference proteome</keyword>
<dbReference type="HAMAP" id="MF_02090">
    <property type="entry name" value="NadE_glutamine_dep"/>
    <property type="match status" value="1"/>
</dbReference>
<dbReference type="CDD" id="cd07570">
    <property type="entry name" value="GAT_Gln-NAD-synth"/>
    <property type="match status" value="1"/>
</dbReference>
<evidence type="ECO:0000256" key="3">
    <source>
        <dbReference type="ARBA" id="ARBA00022598"/>
    </source>
</evidence>
<dbReference type="EMBL" id="JWZX01001778">
    <property type="protein sequence ID" value="KOO32426.1"/>
    <property type="molecule type" value="Genomic_DNA"/>
</dbReference>
<accession>A0A0M0K0M0</accession>
<sequence>MDFVGNLARIETSIREAKAQGCTFRTGPELEITGYGCEDHFLEHDTFAHAWESFAKLLATDATDGILCDIGMPVMHRNVAYNCRVIVLNRKVLGIRPKIFLANDGNYREMRWFTPWYIEPGEPGFGPLQEYHLPRCVTQVTGQAVTVPIGIFAIAALDTAVSFETCEELFTPNAPHILLSLDGIEIIANGSGSHHQLRKLNYRIELVKGATSKAGGIYLYANQKGCDGGRLYFDGCAMIYCNGSLLAQGSQFEGLDEVEVVVATADLTDVRSQRSNFIARSFQASSSPKIPRIQIDFRLTAADSMGLRVSTPRVPKVHTPNEEIAFGPSGWLWDYLRRSGARGYFLPLSGGADSSSTAALVAIMCQRVLTELHSPCASERSKAQVLADVRRLTRSPAYTPASWRELCGKLFFTCYMASSYSGEETTTRAATLAEQIGAVHSSIVIDPITTALKQTFACTQARSRMVMAYMLAQLMPWATDEEPTTGGGLLVLGSANVDEALRGYYTKYDCSAADINPIGGVNKRDLKAFLHWTAAREDADLRIGVLARVADAQPSAELTGAEGEQSDAADMGMTYDELGDLGYCRKVEKCGPLSTFLKLRDRWNDGRELSPSIRATGLGLKPSTDCIAASGLAAPETFDEQVAQKVKDFYFFNCINRHKMTTLTPSYHAENYSPDDNRFDLRPFLTSPRFEMQFKAIDEAVAAAAKAGHGHGKRPAAAGEGDAGASRAKRTAK</sequence>
<name>A0A0M0K0M0_9EUKA</name>
<dbReference type="InterPro" id="IPR022310">
    <property type="entry name" value="NAD/GMP_synthase"/>
</dbReference>
<evidence type="ECO:0000256" key="6">
    <source>
        <dbReference type="ARBA" id="ARBA00023027"/>
    </source>
</evidence>
<dbReference type="Pfam" id="PF00795">
    <property type="entry name" value="CN_hydrolase"/>
    <property type="match status" value="1"/>
</dbReference>
<dbReference type="GO" id="GO:0004359">
    <property type="term" value="F:glutaminase activity"/>
    <property type="evidence" value="ECO:0007669"/>
    <property type="project" value="InterPro"/>
</dbReference>
<proteinExistence type="inferred from homology"/>
<evidence type="ECO:0000313" key="10">
    <source>
        <dbReference type="EMBL" id="KOO32426.1"/>
    </source>
</evidence>
<keyword evidence="5 7" id="KW-0067">ATP-binding</keyword>
<dbReference type="FunFam" id="3.60.110.10:FF:000003">
    <property type="entry name" value="Glutamine-dependent NAD(+) synthetase"/>
    <property type="match status" value="1"/>
</dbReference>
<protein>
    <recommendedName>
        <fullName evidence="7">Glutamine-dependent NAD(+) synthetase</fullName>
        <ecNumber evidence="7">6.3.5.1</ecNumber>
    </recommendedName>
    <alternativeName>
        <fullName evidence="7">NAD(+) synthase [glutamine-hydrolyzing]</fullName>
    </alternativeName>
</protein>
<evidence type="ECO:0000313" key="11">
    <source>
        <dbReference type="Proteomes" id="UP000037460"/>
    </source>
</evidence>
<dbReference type="Proteomes" id="UP000037460">
    <property type="component" value="Unassembled WGS sequence"/>
</dbReference>
<evidence type="ECO:0000256" key="7">
    <source>
        <dbReference type="PIRNR" id="PIRNR006630"/>
    </source>
</evidence>
<organism evidence="10 11">
    <name type="scientific">Chrysochromulina tobinii</name>
    <dbReference type="NCBI Taxonomy" id="1460289"/>
    <lineage>
        <taxon>Eukaryota</taxon>
        <taxon>Haptista</taxon>
        <taxon>Haptophyta</taxon>
        <taxon>Prymnesiophyceae</taxon>
        <taxon>Prymnesiales</taxon>
        <taxon>Chrysochromulinaceae</taxon>
        <taxon>Chrysochromulina</taxon>
    </lineage>
</organism>
<dbReference type="UniPathway" id="UPA00253">
    <property type="reaction ID" value="UER00334"/>
</dbReference>
<dbReference type="InterPro" id="IPR003010">
    <property type="entry name" value="C-N_Hydrolase"/>
</dbReference>
<comment type="catalytic activity">
    <reaction evidence="7">
        <text>deamido-NAD(+) + L-glutamine + ATP + H2O = L-glutamate + AMP + diphosphate + NAD(+) + H(+)</text>
        <dbReference type="Rhea" id="RHEA:24384"/>
        <dbReference type="ChEBI" id="CHEBI:15377"/>
        <dbReference type="ChEBI" id="CHEBI:15378"/>
        <dbReference type="ChEBI" id="CHEBI:29985"/>
        <dbReference type="ChEBI" id="CHEBI:30616"/>
        <dbReference type="ChEBI" id="CHEBI:33019"/>
        <dbReference type="ChEBI" id="CHEBI:57540"/>
        <dbReference type="ChEBI" id="CHEBI:58359"/>
        <dbReference type="ChEBI" id="CHEBI:58437"/>
        <dbReference type="ChEBI" id="CHEBI:456215"/>
        <dbReference type="EC" id="6.3.5.1"/>
    </reaction>
</comment>
<dbReference type="Gene3D" id="3.40.50.620">
    <property type="entry name" value="HUPs"/>
    <property type="match status" value="1"/>
</dbReference>
<evidence type="ECO:0000256" key="4">
    <source>
        <dbReference type="ARBA" id="ARBA00022741"/>
    </source>
</evidence>
<dbReference type="GO" id="GO:0009435">
    <property type="term" value="P:NAD+ biosynthetic process"/>
    <property type="evidence" value="ECO:0007669"/>
    <property type="project" value="UniProtKB-UniRule"/>
</dbReference>
<dbReference type="OrthoDB" id="2020662at2759"/>
<dbReference type="SUPFAM" id="SSF52402">
    <property type="entry name" value="Adenine nucleotide alpha hydrolases-like"/>
    <property type="match status" value="1"/>
</dbReference>
<dbReference type="Pfam" id="PF02540">
    <property type="entry name" value="NAD_synthase"/>
    <property type="match status" value="1"/>
</dbReference>
<dbReference type="Gene3D" id="3.60.110.10">
    <property type="entry name" value="Carbon-nitrogen hydrolase"/>
    <property type="match status" value="1"/>
</dbReference>
<dbReference type="PANTHER" id="PTHR23090">
    <property type="entry name" value="NH 3 /GLUTAMINE-DEPENDENT NAD + SYNTHETASE"/>
    <property type="match status" value="1"/>
</dbReference>
<feature type="domain" description="CN hydrolase" evidence="9">
    <location>
        <begin position="1"/>
        <end position="267"/>
    </location>
</feature>
<evidence type="ECO:0000256" key="2">
    <source>
        <dbReference type="ARBA" id="ARBA00007145"/>
    </source>
</evidence>
<dbReference type="CDD" id="cd00553">
    <property type="entry name" value="NAD_synthase"/>
    <property type="match status" value="1"/>
</dbReference>
<evidence type="ECO:0000256" key="1">
    <source>
        <dbReference type="ARBA" id="ARBA00005188"/>
    </source>
</evidence>
<dbReference type="GO" id="GO:0005737">
    <property type="term" value="C:cytoplasm"/>
    <property type="evidence" value="ECO:0007669"/>
    <property type="project" value="InterPro"/>
</dbReference>
<dbReference type="InterPro" id="IPR036526">
    <property type="entry name" value="C-N_Hydrolase_sf"/>
</dbReference>
<feature type="region of interest" description="Disordered" evidence="8">
    <location>
        <begin position="706"/>
        <end position="733"/>
    </location>
</feature>
<reference evidence="11" key="1">
    <citation type="journal article" date="2015" name="PLoS Genet.">
        <title>Genome Sequence and Transcriptome Analyses of Chrysochromulina tobin: Metabolic Tools for Enhanced Algal Fitness in the Prominent Order Prymnesiales (Haptophyceae).</title>
        <authorList>
            <person name="Hovde B.T."/>
            <person name="Deodato C.R."/>
            <person name="Hunsperger H.M."/>
            <person name="Ryken S.A."/>
            <person name="Yost W."/>
            <person name="Jha R.K."/>
            <person name="Patterson J."/>
            <person name="Monnat R.J. Jr."/>
            <person name="Barlow S.B."/>
            <person name="Starkenburg S.R."/>
            <person name="Cattolico R.A."/>
        </authorList>
    </citation>
    <scope>NUCLEOTIDE SEQUENCE</scope>
    <source>
        <strain evidence="11">CCMP291</strain>
    </source>
</reference>
<dbReference type="InterPro" id="IPR014729">
    <property type="entry name" value="Rossmann-like_a/b/a_fold"/>
</dbReference>
<evidence type="ECO:0000256" key="5">
    <source>
        <dbReference type="ARBA" id="ARBA00022840"/>
    </source>
</evidence>
<dbReference type="PANTHER" id="PTHR23090:SF9">
    <property type="entry name" value="GLUTAMINE-DEPENDENT NAD(+) SYNTHETASE"/>
    <property type="match status" value="1"/>
</dbReference>
<dbReference type="InterPro" id="IPR003694">
    <property type="entry name" value="NAD_synthase"/>
</dbReference>
<dbReference type="InterPro" id="IPR014445">
    <property type="entry name" value="Gln-dep_NAD_synthase"/>
</dbReference>
<comment type="pathway">
    <text evidence="1 7">Cofactor biosynthesis; NAD(+) biosynthesis; NAD(+) from deamido-NAD(+) (L-Gln route): step 1/1.</text>
</comment>
<comment type="similarity">
    <text evidence="2 7">In the C-terminal section; belongs to the NAD synthetase family.</text>
</comment>
<dbReference type="GO" id="GO:0005524">
    <property type="term" value="F:ATP binding"/>
    <property type="evidence" value="ECO:0007669"/>
    <property type="project" value="UniProtKB-UniRule"/>
</dbReference>
<dbReference type="PIRSF" id="PIRSF006630">
    <property type="entry name" value="NADS_GAT"/>
    <property type="match status" value="1"/>
</dbReference>
<dbReference type="SUPFAM" id="SSF56317">
    <property type="entry name" value="Carbon-nitrogen hydrolase"/>
    <property type="match status" value="1"/>
</dbReference>
<dbReference type="PROSITE" id="PS50263">
    <property type="entry name" value="CN_HYDROLASE"/>
    <property type="match status" value="1"/>
</dbReference>
<evidence type="ECO:0000256" key="8">
    <source>
        <dbReference type="SAM" id="MobiDB-lite"/>
    </source>
</evidence>
<dbReference type="EC" id="6.3.5.1" evidence="7"/>
<dbReference type="GO" id="GO:0003952">
    <property type="term" value="F:NAD+ synthase (glutamine-hydrolyzing) activity"/>
    <property type="evidence" value="ECO:0007669"/>
    <property type="project" value="UniProtKB-UniRule"/>
</dbReference>